<accession>A0A9D1LR64</accession>
<reference evidence="2" key="2">
    <citation type="journal article" date="2021" name="PeerJ">
        <title>Extensive microbial diversity within the chicken gut microbiome revealed by metagenomics and culture.</title>
        <authorList>
            <person name="Gilroy R."/>
            <person name="Ravi A."/>
            <person name="Getino M."/>
            <person name="Pursley I."/>
            <person name="Horton D.L."/>
            <person name="Alikhan N.F."/>
            <person name="Baker D."/>
            <person name="Gharbi K."/>
            <person name="Hall N."/>
            <person name="Watson M."/>
            <person name="Adriaenssens E.M."/>
            <person name="Foster-Nyarko E."/>
            <person name="Jarju S."/>
            <person name="Secka A."/>
            <person name="Antonio M."/>
            <person name="Oren A."/>
            <person name="Chaudhuri R.R."/>
            <person name="La Ragione R."/>
            <person name="Hildebrand F."/>
            <person name="Pallen M.J."/>
        </authorList>
    </citation>
    <scope>NUCLEOTIDE SEQUENCE</scope>
    <source>
        <strain evidence="2">ChiSxjej2B14-8506</strain>
    </source>
</reference>
<dbReference type="GO" id="GO:0016853">
    <property type="term" value="F:isomerase activity"/>
    <property type="evidence" value="ECO:0007669"/>
    <property type="project" value="UniProtKB-KW"/>
</dbReference>
<protein>
    <submittedName>
        <fullName evidence="2">Sugar phosphate isomerase/epimerase</fullName>
    </submittedName>
</protein>
<dbReference type="Pfam" id="PF01261">
    <property type="entry name" value="AP_endonuc_2"/>
    <property type="match status" value="1"/>
</dbReference>
<evidence type="ECO:0000313" key="3">
    <source>
        <dbReference type="Proteomes" id="UP000824123"/>
    </source>
</evidence>
<dbReference type="InterPro" id="IPR036237">
    <property type="entry name" value="Xyl_isomerase-like_sf"/>
</dbReference>
<proteinExistence type="predicted"/>
<keyword evidence="2" id="KW-0413">Isomerase</keyword>
<name>A0A9D1LR64_9FIRM</name>
<evidence type="ECO:0000313" key="2">
    <source>
        <dbReference type="EMBL" id="HIU46472.1"/>
    </source>
</evidence>
<reference evidence="2" key="1">
    <citation type="submission" date="2020-10" db="EMBL/GenBank/DDBJ databases">
        <authorList>
            <person name="Gilroy R."/>
        </authorList>
    </citation>
    <scope>NUCLEOTIDE SEQUENCE</scope>
    <source>
        <strain evidence="2">ChiSxjej2B14-8506</strain>
    </source>
</reference>
<comment type="caution">
    <text evidence="2">The sequence shown here is derived from an EMBL/GenBank/DDBJ whole genome shotgun (WGS) entry which is preliminary data.</text>
</comment>
<feature type="domain" description="Xylose isomerase-like TIM barrel" evidence="1">
    <location>
        <begin position="18"/>
        <end position="266"/>
    </location>
</feature>
<dbReference type="Gene3D" id="3.20.20.150">
    <property type="entry name" value="Divalent-metal-dependent TIM barrel enzymes"/>
    <property type="match status" value="1"/>
</dbReference>
<dbReference type="PANTHER" id="PTHR12110">
    <property type="entry name" value="HYDROXYPYRUVATE ISOMERASE"/>
    <property type="match status" value="1"/>
</dbReference>
<sequence>MRIGVLFQLEKNIDEEMRKVAELGLHSCQITCWNMDIMTPEKAEEVKAASAKYDVQLSTFWCGYRGERIWNFIDGPRTLGIVPEDMRAARVEDLMKGSDFAKLLGVNQMATHAGFLPESPTDPQYPGVIAALRQVAERCRANGQYFLFETGQETPTTILRVIEDVGTGNLGVNLDPANLLMYGKANPVDSLKIIGKYVRDVHAKDGEYPTCGRELGVEKPLGEGSVNFPALIKGLKECGYDGAITIEREISGEKQIADIKRAIDILSSLI</sequence>
<organism evidence="2 3">
    <name type="scientific">Candidatus Fimadaptatus faecigallinarum</name>
    <dbReference type="NCBI Taxonomy" id="2840814"/>
    <lineage>
        <taxon>Bacteria</taxon>
        <taxon>Bacillati</taxon>
        <taxon>Bacillota</taxon>
        <taxon>Clostridia</taxon>
        <taxon>Eubacteriales</taxon>
        <taxon>Candidatus Fimadaptatus</taxon>
    </lineage>
</organism>
<dbReference type="EMBL" id="DVNK01000030">
    <property type="protein sequence ID" value="HIU46472.1"/>
    <property type="molecule type" value="Genomic_DNA"/>
</dbReference>
<dbReference type="SUPFAM" id="SSF51658">
    <property type="entry name" value="Xylose isomerase-like"/>
    <property type="match status" value="1"/>
</dbReference>
<gene>
    <name evidence="2" type="ORF">IAC59_04365</name>
</gene>
<dbReference type="AlphaFoldDB" id="A0A9D1LR64"/>
<dbReference type="InterPro" id="IPR013022">
    <property type="entry name" value="Xyl_isomerase-like_TIM-brl"/>
</dbReference>
<dbReference type="Proteomes" id="UP000824123">
    <property type="component" value="Unassembled WGS sequence"/>
</dbReference>
<evidence type="ECO:0000259" key="1">
    <source>
        <dbReference type="Pfam" id="PF01261"/>
    </source>
</evidence>
<dbReference type="InterPro" id="IPR050312">
    <property type="entry name" value="IolE/XylAMocC-like"/>
</dbReference>
<dbReference type="PANTHER" id="PTHR12110:SF41">
    <property type="entry name" value="INOSOSE DEHYDRATASE"/>
    <property type="match status" value="1"/>
</dbReference>